<evidence type="ECO:0000313" key="1">
    <source>
        <dbReference type="EMBL" id="RIJ50149.1"/>
    </source>
</evidence>
<dbReference type="Pfam" id="PF02566">
    <property type="entry name" value="OsmC"/>
    <property type="match status" value="1"/>
</dbReference>
<accession>A0A399T4W9</accession>
<name>A0A399T4W9_9BACT</name>
<dbReference type="PANTHER" id="PTHR35368">
    <property type="entry name" value="HYDROPEROXIDE REDUCTASE"/>
    <property type="match status" value="1"/>
</dbReference>
<evidence type="ECO:0000313" key="2">
    <source>
        <dbReference type="Proteomes" id="UP000265926"/>
    </source>
</evidence>
<dbReference type="SUPFAM" id="SSF82784">
    <property type="entry name" value="OsmC-like"/>
    <property type="match status" value="1"/>
</dbReference>
<dbReference type="Gene3D" id="3.30.300.20">
    <property type="match status" value="1"/>
</dbReference>
<dbReference type="InterPro" id="IPR003718">
    <property type="entry name" value="OsmC/Ohr_fam"/>
</dbReference>
<sequence>MSDLTFKIEGEAQSAARLAVSARQFTIVVDEPPALGGDDQGANPVEYLLASYAGCINVVAHLTAKELGIKLAGLKIQVEGNLNPARFLGKSDEERAGFKQINVDFFPETDASAEKISHWISLIKKRCPINDNLVNTTPLSFNLVHEPLAVN</sequence>
<dbReference type="PANTHER" id="PTHR35368:SF1">
    <property type="entry name" value="HYDROPEROXIDE REDUCTASE"/>
    <property type="match status" value="1"/>
</dbReference>
<dbReference type="OrthoDB" id="9791538at2"/>
<proteinExistence type="predicted"/>
<comment type="caution">
    <text evidence="1">The sequence shown here is derived from an EMBL/GenBank/DDBJ whole genome shotgun (WGS) entry which is preliminary data.</text>
</comment>
<protein>
    <submittedName>
        <fullName evidence="1">OsmC family peroxiredoxin</fullName>
    </submittedName>
</protein>
<gene>
    <name evidence="1" type="ORF">D1614_05230</name>
</gene>
<dbReference type="InterPro" id="IPR036102">
    <property type="entry name" value="OsmC/Ohrsf"/>
</dbReference>
<dbReference type="AlphaFoldDB" id="A0A399T4W9"/>
<keyword evidence="2" id="KW-1185">Reference proteome</keyword>
<dbReference type="InterPro" id="IPR015946">
    <property type="entry name" value="KH_dom-like_a/b"/>
</dbReference>
<dbReference type="EMBL" id="QWGR01000002">
    <property type="protein sequence ID" value="RIJ50149.1"/>
    <property type="molecule type" value="Genomic_DNA"/>
</dbReference>
<dbReference type="InterPro" id="IPR052924">
    <property type="entry name" value="OsmC/Ohr_hydroprdx_reductase"/>
</dbReference>
<reference evidence="1 2" key="1">
    <citation type="submission" date="2018-08" db="EMBL/GenBank/DDBJ databases">
        <title>Pallidiluteibacterium maritimus gen. nov., sp. nov., isolated from coastal sediment.</title>
        <authorList>
            <person name="Zhou L.Y."/>
        </authorList>
    </citation>
    <scope>NUCLEOTIDE SEQUENCE [LARGE SCALE GENOMIC DNA]</scope>
    <source>
        <strain evidence="1 2">XSD2</strain>
    </source>
</reference>
<dbReference type="Proteomes" id="UP000265926">
    <property type="component" value="Unassembled WGS sequence"/>
</dbReference>
<dbReference type="RefSeq" id="WP_119436836.1">
    <property type="nucleotide sequence ID" value="NZ_QWGR01000002.1"/>
</dbReference>
<organism evidence="1 2">
    <name type="scientific">Maribellus luteus</name>
    <dbReference type="NCBI Taxonomy" id="2305463"/>
    <lineage>
        <taxon>Bacteria</taxon>
        <taxon>Pseudomonadati</taxon>
        <taxon>Bacteroidota</taxon>
        <taxon>Bacteroidia</taxon>
        <taxon>Marinilabiliales</taxon>
        <taxon>Prolixibacteraceae</taxon>
        <taxon>Maribellus</taxon>
    </lineage>
</organism>